<evidence type="ECO:0000313" key="1">
    <source>
        <dbReference type="EMBL" id="KAI8438587.1"/>
    </source>
</evidence>
<organism evidence="1 2">
    <name type="scientific">Choristoneura fumiferana</name>
    <name type="common">Spruce budworm moth</name>
    <name type="synonym">Archips fumiferana</name>
    <dbReference type="NCBI Taxonomy" id="7141"/>
    <lineage>
        <taxon>Eukaryota</taxon>
        <taxon>Metazoa</taxon>
        <taxon>Ecdysozoa</taxon>
        <taxon>Arthropoda</taxon>
        <taxon>Hexapoda</taxon>
        <taxon>Insecta</taxon>
        <taxon>Pterygota</taxon>
        <taxon>Neoptera</taxon>
        <taxon>Endopterygota</taxon>
        <taxon>Lepidoptera</taxon>
        <taxon>Glossata</taxon>
        <taxon>Ditrysia</taxon>
        <taxon>Tortricoidea</taxon>
        <taxon>Tortricidae</taxon>
        <taxon>Tortricinae</taxon>
        <taxon>Choristoneura</taxon>
    </lineage>
</organism>
<reference evidence="1 2" key="1">
    <citation type="journal article" date="2022" name="Genome Biol. Evol.">
        <title>The Spruce Budworm Genome: Reconstructing the Evolutionary History of Antifreeze Proteins.</title>
        <authorList>
            <person name="Beliveau C."/>
            <person name="Gagne P."/>
            <person name="Picq S."/>
            <person name="Vernygora O."/>
            <person name="Keeling C.I."/>
            <person name="Pinkney K."/>
            <person name="Doucet D."/>
            <person name="Wen F."/>
            <person name="Johnston J.S."/>
            <person name="Maaroufi H."/>
            <person name="Boyle B."/>
            <person name="Laroche J."/>
            <person name="Dewar K."/>
            <person name="Juretic N."/>
            <person name="Blackburn G."/>
            <person name="Nisole A."/>
            <person name="Brunet B."/>
            <person name="Brandao M."/>
            <person name="Lumley L."/>
            <person name="Duan J."/>
            <person name="Quan G."/>
            <person name="Lucarotti C.J."/>
            <person name="Roe A.D."/>
            <person name="Sperling F.A.H."/>
            <person name="Levesque R.C."/>
            <person name="Cusson M."/>
        </authorList>
    </citation>
    <scope>NUCLEOTIDE SEQUENCE [LARGE SCALE GENOMIC DNA]</scope>
    <source>
        <strain evidence="1">Glfc:IPQL:Cfum</strain>
    </source>
</reference>
<protein>
    <submittedName>
        <fullName evidence="1">Uncharacterized protein</fullName>
    </submittedName>
</protein>
<keyword evidence="2" id="KW-1185">Reference proteome</keyword>
<evidence type="ECO:0000313" key="2">
    <source>
        <dbReference type="Proteomes" id="UP001064048"/>
    </source>
</evidence>
<dbReference type="EMBL" id="CM046118">
    <property type="protein sequence ID" value="KAI8438587.1"/>
    <property type="molecule type" value="Genomic_DNA"/>
</dbReference>
<sequence length="190" mass="21254">MDIPTRYFVYKPIQTGVKLTRVSMGVYTKYQVAIRKKGSLTNADYSCDKLASISTANTSLTFGLPTISWSWSMEELSTMLEGLDRVSQREAVGTVAHLLIREATRLHTIVLKLSVLASRNIPDALHQRGSPNSILKALLYWTRKLFSDFWVYTVHRLQVCSPCVTAYLSHISNKTSRALVDGHNSTISSA</sequence>
<comment type="caution">
    <text evidence="1">The sequence shown here is derived from an EMBL/GenBank/DDBJ whole genome shotgun (WGS) entry which is preliminary data.</text>
</comment>
<proteinExistence type="predicted"/>
<dbReference type="Proteomes" id="UP001064048">
    <property type="component" value="Chromosome 18"/>
</dbReference>
<accession>A0ACC0KQZ8</accession>
<gene>
    <name evidence="1" type="ORF">MSG28_011035</name>
</gene>
<name>A0ACC0KQZ8_CHOFU</name>